<dbReference type="PANTHER" id="PTHR23098:SF16">
    <property type="entry name" value="REGULATORY PROTEIN ZESTE"/>
    <property type="match status" value="1"/>
</dbReference>
<dbReference type="AlphaFoldDB" id="A0A087TS69"/>
<evidence type="ECO:0000256" key="3">
    <source>
        <dbReference type="ARBA" id="ARBA00025466"/>
    </source>
</evidence>
<dbReference type="EMBL" id="KK116503">
    <property type="protein sequence ID" value="KFM67958.1"/>
    <property type="molecule type" value="Genomic_DNA"/>
</dbReference>
<evidence type="ECO:0000256" key="1">
    <source>
        <dbReference type="ARBA" id="ARBA00011764"/>
    </source>
</evidence>
<dbReference type="InterPro" id="IPR028002">
    <property type="entry name" value="Myb_DNA-bind_5"/>
</dbReference>
<feature type="non-terminal residue" evidence="5">
    <location>
        <position position="145"/>
    </location>
</feature>
<dbReference type="Proteomes" id="UP000054359">
    <property type="component" value="Unassembled WGS sequence"/>
</dbReference>
<sequence length="145" mass="16045">MQRSTNFSMQELEVLMTSLESYKELITGELGKSYANINEQKGAWEEIATIVISVALGVKRTEIQVKNKWTDLKCRTRKKAAKIKNNHLCTGGGPPAKEKLTSIEEKVLSLIGNTCVECITPINYDICAQSAINEQRGKLAGNSKL</sequence>
<name>A0A087TS69_STEMI</name>
<proteinExistence type="predicted"/>
<dbReference type="OMA" id="CVECITP"/>
<dbReference type="Pfam" id="PF13873">
    <property type="entry name" value="Myb_DNA-bind_5"/>
    <property type="match status" value="1"/>
</dbReference>
<protein>
    <recommendedName>
        <fullName evidence="2">Regulatory protein zeste</fullName>
    </recommendedName>
</protein>
<comment type="subunit">
    <text evidence="1">Self-associates forming complexes of several hundred monomers.</text>
</comment>
<keyword evidence="6" id="KW-1185">Reference proteome</keyword>
<feature type="domain" description="Myb/SANT-like DNA-binding" evidence="4">
    <location>
        <begin position="3"/>
        <end position="82"/>
    </location>
</feature>
<dbReference type="PANTHER" id="PTHR23098">
    <property type="entry name" value="AGAP001331-PA-RELATED"/>
    <property type="match status" value="1"/>
</dbReference>
<gene>
    <name evidence="5" type="ORF">X975_10910</name>
</gene>
<evidence type="ECO:0000259" key="4">
    <source>
        <dbReference type="Pfam" id="PF13873"/>
    </source>
</evidence>
<dbReference type="OrthoDB" id="6513070at2759"/>
<evidence type="ECO:0000313" key="6">
    <source>
        <dbReference type="Proteomes" id="UP000054359"/>
    </source>
</evidence>
<accession>A0A087TS69</accession>
<evidence type="ECO:0000313" key="5">
    <source>
        <dbReference type="EMBL" id="KFM67958.1"/>
    </source>
</evidence>
<dbReference type="GO" id="GO:0005634">
    <property type="term" value="C:nucleus"/>
    <property type="evidence" value="ECO:0007669"/>
    <property type="project" value="TreeGrafter"/>
</dbReference>
<comment type="function">
    <text evidence="3">Involved in transvection phenomena (= synapsis-dependent gene expression), where the synaptic pairing of chromosomes carrying genes with which zeste interacts influences the expression of these genes. Zeste binds to DNA and stimulates transcription from a nearby promoter.</text>
</comment>
<evidence type="ECO:0000256" key="2">
    <source>
        <dbReference type="ARBA" id="ARBA00016807"/>
    </source>
</evidence>
<organism evidence="5 6">
    <name type="scientific">Stegodyphus mimosarum</name>
    <name type="common">African social velvet spider</name>
    <dbReference type="NCBI Taxonomy" id="407821"/>
    <lineage>
        <taxon>Eukaryota</taxon>
        <taxon>Metazoa</taxon>
        <taxon>Ecdysozoa</taxon>
        <taxon>Arthropoda</taxon>
        <taxon>Chelicerata</taxon>
        <taxon>Arachnida</taxon>
        <taxon>Araneae</taxon>
        <taxon>Araneomorphae</taxon>
        <taxon>Entelegynae</taxon>
        <taxon>Eresoidea</taxon>
        <taxon>Eresidae</taxon>
        <taxon>Stegodyphus</taxon>
    </lineage>
</organism>
<reference evidence="5 6" key="1">
    <citation type="submission" date="2013-11" db="EMBL/GenBank/DDBJ databases">
        <title>Genome sequencing of Stegodyphus mimosarum.</title>
        <authorList>
            <person name="Bechsgaard J."/>
        </authorList>
    </citation>
    <scope>NUCLEOTIDE SEQUENCE [LARGE SCALE GENOMIC DNA]</scope>
</reference>